<name>A0A4P8XPH0_9BACL</name>
<proteinExistence type="inferred from homology"/>
<dbReference type="PROSITE" id="PS50893">
    <property type="entry name" value="ABC_TRANSPORTER_2"/>
    <property type="match status" value="1"/>
</dbReference>
<dbReference type="Pfam" id="PF00005">
    <property type="entry name" value="ABC_tran"/>
    <property type="match status" value="1"/>
</dbReference>
<dbReference type="PROSITE" id="PS00211">
    <property type="entry name" value="ABC_TRANSPORTER_1"/>
    <property type="match status" value="1"/>
</dbReference>
<evidence type="ECO:0000313" key="7">
    <source>
        <dbReference type="Proteomes" id="UP000300879"/>
    </source>
</evidence>
<keyword evidence="7" id="KW-1185">Reference proteome</keyword>
<dbReference type="OrthoDB" id="9804819at2"/>
<evidence type="ECO:0000256" key="2">
    <source>
        <dbReference type="ARBA" id="ARBA00022448"/>
    </source>
</evidence>
<accession>A0A4P8XPH0</accession>
<dbReference type="InterPro" id="IPR017871">
    <property type="entry name" value="ABC_transporter-like_CS"/>
</dbReference>
<evidence type="ECO:0000259" key="5">
    <source>
        <dbReference type="PROSITE" id="PS50893"/>
    </source>
</evidence>
<protein>
    <submittedName>
        <fullName evidence="6">ABC transporter related protein</fullName>
    </submittedName>
</protein>
<dbReference type="Proteomes" id="UP000300879">
    <property type="component" value="Chromosome"/>
</dbReference>
<evidence type="ECO:0000256" key="1">
    <source>
        <dbReference type="ARBA" id="ARBA00005417"/>
    </source>
</evidence>
<dbReference type="Gene3D" id="3.40.50.300">
    <property type="entry name" value="P-loop containing nucleotide triphosphate hydrolases"/>
    <property type="match status" value="1"/>
</dbReference>
<dbReference type="InterPro" id="IPR027417">
    <property type="entry name" value="P-loop_NTPase"/>
</dbReference>
<keyword evidence="3" id="KW-0547">Nucleotide-binding</keyword>
<evidence type="ECO:0000256" key="4">
    <source>
        <dbReference type="ARBA" id="ARBA00022840"/>
    </source>
</evidence>
<keyword evidence="4" id="KW-0067">ATP-binding</keyword>
<dbReference type="InterPro" id="IPR050763">
    <property type="entry name" value="ABC_transporter_ATP-binding"/>
</dbReference>
<dbReference type="GO" id="GO:0005524">
    <property type="term" value="F:ATP binding"/>
    <property type="evidence" value="ECO:0007669"/>
    <property type="project" value="UniProtKB-KW"/>
</dbReference>
<feature type="domain" description="ABC transporter" evidence="5">
    <location>
        <begin position="4"/>
        <end position="231"/>
    </location>
</feature>
<comment type="similarity">
    <text evidence="1">Belongs to the ABC transporter superfamily.</text>
</comment>
<dbReference type="AlphaFoldDB" id="A0A4P8XPH0"/>
<evidence type="ECO:0000313" key="6">
    <source>
        <dbReference type="EMBL" id="QCT02269.1"/>
    </source>
</evidence>
<dbReference type="PANTHER" id="PTHR42711:SF5">
    <property type="entry name" value="ABC TRANSPORTER ATP-BINDING PROTEIN NATA"/>
    <property type="match status" value="1"/>
</dbReference>
<dbReference type="InterPro" id="IPR003439">
    <property type="entry name" value="ABC_transporter-like_ATP-bd"/>
</dbReference>
<dbReference type="SUPFAM" id="SSF52540">
    <property type="entry name" value="P-loop containing nucleoside triphosphate hydrolases"/>
    <property type="match status" value="1"/>
</dbReference>
<gene>
    <name evidence="6" type="ORF">E6C60_1553</name>
</gene>
<dbReference type="GO" id="GO:0016887">
    <property type="term" value="F:ATP hydrolysis activity"/>
    <property type="evidence" value="ECO:0007669"/>
    <property type="project" value="InterPro"/>
</dbReference>
<dbReference type="SMART" id="SM00382">
    <property type="entry name" value="AAA"/>
    <property type="match status" value="1"/>
</dbReference>
<sequence length="305" mass="34434">MLAIEAVGLSKQYGQRIGVTGLNMEVRQGEIFGFIGPNGAGKSTTIRMLMQLIHPTSGSLQVLGEAQDREKPELRKRIGYLPSEVMLYPQMTGKQALELTARAYGRRLKDTPAMNYAERLQWNPDLKMKSYSLGNRKKLGIILSLLHQPELLILDEPTSGLDPLIQRELFQLLSELNRQEGMTIFFSTHVLSEVEKLCERVAFIKEGQLLRVNRLEELSSGRTHRVSVQFDTPGDQRETLPLKELDAQIQFDGIYHTLEASGPKLSSLLAALSGLPVQDLEIRRPTLEELFMDDYRARNEEGEEA</sequence>
<organism evidence="6 7">
    <name type="scientific">Paenibacillus algicola</name>
    <dbReference type="NCBI Taxonomy" id="2565926"/>
    <lineage>
        <taxon>Bacteria</taxon>
        <taxon>Bacillati</taxon>
        <taxon>Bacillota</taxon>
        <taxon>Bacilli</taxon>
        <taxon>Bacillales</taxon>
        <taxon>Paenibacillaceae</taxon>
        <taxon>Paenibacillus</taxon>
    </lineage>
</organism>
<dbReference type="PANTHER" id="PTHR42711">
    <property type="entry name" value="ABC TRANSPORTER ATP-BINDING PROTEIN"/>
    <property type="match status" value="1"/>
</dbReference>
<dbReference type="KEGG" id="palo:E6C60_1553"/>
<dbReference type="EMBL" id="CP040396">
    <property type="protein sequence ID" value="QCT02269.1"/>
    <property type="molecule type" value="Genomic_DNA"/>
</dbReference>
<dbReference type="InterPro" id="IPR003593">
    <property type="entry name" value="AAA+_ATPase"/>
</dbReference>
<dbReference type="CDD" id="cd03230">
    <property type="entry name" value="ABC_DR_subfamily_A"/>
    <property type="match status" value="1"/>
</dbReference>
<evidence type="ECO:0000256" key="3">
    <source>
        <dbReference type="ARBA" id="ARBA00022741"/>
    </source>
</evidence>
<keyword evidence="2" id="KW-0813">Transport</keyword>
<reference evidence="6 7" key="1">
    <citation type="submission" date="2019-05" db="EMBL/GenBank/DDBJ databases">
        <authorList>
            <person name="Chen C."/>
        </authorList>
    </citation>
    <scope>NUCLEOTIDE SEQUENCE [LARGE SCALE GENOMIC DNA]</scope>
    <source>
        <strain evidence="6 7">HB172198</strain>
    </source>
</reference>
<dbReference type="RefSeq" id="WP_138225322.1">
    <property type="nucleotide sequence ID" value="NZ_CP040396.1"/>
</dbReference>